<dbReference type="Proteomes" id="UP001299876">
    <property type="component" value="Unassembled WGS sequence"/>
</dbReference>
<organism evidence="2 3">
    <name type="scientific">Pseudomonas violetae</name>
    <dbReference type="NCBI Taxonomy" id="2915813"/>
    <lineage>
        <taxon>Bacteria</taxon>
        <taxon>Pseudomonadati</taxon>
        <taxon>Pseudomonadota</taxon>
        <taxon>Gammaproteobacteria</taxon>
        <taxon>Pseudomonadales</taxon>
        <taxon>Pseudomonadaceae</taxon>
        <taxon>Pseudomonas</taxon>
    </lineage>
</organism>
<dbReference type="PANTHER" id="PTHR11803:SF58">
    <property type="entry name" value="PROTEIN HMF1-RELATED"/>
    <property type="match status" value="1"/>
</dbReference>
<dbReference type="PANTHER" id="PTHR11803">
    <property type="entry name" value="2-IMINOBUTANOATE/2-IMINOPROPANOATE DEAMINASE RIDA"/>
    <property type="match status" value="1"/>
</dbReference>
<evidence type="ECO:0000313" key="2">
    <source>
        <dbReference type="EMBL" id="MCK1789013.1"/>
    </source>
</evidence>
<dbReference type="RefSeq" id="WP_247286773.1">
    <property type="nucleotide sequence ID" value="NZ_JAKNRW010000001.1"/>
</dbReference>
<dbReference type="CDD" id="cd00448">
    <property type="entry name" value="YjgF_YER057c_UK114_family"/>
    <property type="match status" value="1"/>
</dbReference>
<protein>
    <submittedName>
        <fullName evidence="2">RidA family protein</fullName>
    </submittedName>
</protein>
<dbReference type="SUPFAM" id="SSF55298">
    <property type="entry name" value="YjgF-like"/>
    <property type="match status" value="1"/>
</dbReference>
<evidence type="ECO:0000256" key="1">
    <source>
        <dbReference type="ARBA" id="ARBA00010552"/>
    </source>
</evidence>
<comment type="caution">
    <text evidence="2">The sequence shown here is derived from an EMBL/GenBank/DDBJ whole genome shotgun (WGS) entry which is preliminary data.</text>
</comment>
<gene>
    <name evidence="2" type="ORF">L9059_02175</name>
</gene>
<name>A0ABT0ETE8_9PSED</name>
<proteinExistence type="inferred from homology"/>
<sequence>MQPRIAGMQRVYTEPDPFEPFAISQAVAVGGWLFVSGQAALDQEGAVVGQGDFRQQAECAFASLERVLKAGGSGLEDVVKVTLFLTDMRHLPEVVELRRRFFRPPYPADSIVEVNALALPDLMFEIEAIAVIGAGAGKSTS</sequence>
<dbReference type="Gene3D" id="3.30.1330.40">
    <property type="entry name" value="RutC-like"/>
    <property type="match status" value="1"/>
</dbReference>
<reference evidence="2 3" key="1">
    <citation type="submission" date="2022-02" db="EMBL/GenBank/DDBJ databases">
        <title>Comparative genomics of the first Antarctic Pseudomonas spp. capable of biotransforming 2,4,6-Trinitrotoluene.</title>
        <authorList>
            <person name="Cabrera M.A."/>
            <person name="Marquez S.L."/>
            <person name="Perez-Donoso J.M."/>
        </authorList>
    </citation>
    <scope>NUCLEOTIDE SEQUENCE [LARGE SCALE GENOMIC DNA]</scope>
    <source>
        <strain evidence="2 3">TNT19</strain>
    </source>
</reference>
<evidence type="ECO:0000313" key="3">
    <source>
        <dbReference type="Proteomes" id="UP001299876"/>
    </source>
</evidence>
<dbReference type="InterPro" id="IPR035959">
    <property type="entry name" value="RutC-like_sf"/>
</dbReference>
<dbReference type="Pfam" id="PF01042">
    <property type="entry name" value="Ribonuc_L-PSP"/>
    <property type="match status" value="1"/>
</dbReference>
<dbReference type="EMBL" id="JAKNRW010000001">
    <property type="protein sequence ID" value="MCK1789013.1"/>
    <property type="molecule type" value="Genomic_DNA"/>
</dbReference>
<dbReference type="InterPro" id="IPR006175">
    <property type="entry name" value="YjgF/YER057c/UK114"/>
</dbReference>
<accession>A0ABT0ETE8</accession>
<comment type="similarity">
    <text evidence="1">Belongs to the RutC family.</text>
</comment>
<keyword evidence="3" id="KW-1185">Reference proteome</keyword>